<dbReference type="STRING" id="1386089.N865_19185"/>
<dbReference type="InterPro" id="IPR036318">
    <property type="entry name" value="FAD-bd_PCMH-like_sf"/>
</dbReference>
<keyword evidence="3" id="KW-0285">Flavoprotein</keyword>
<dbReference type="Gene3D" id="3.40.462.20">
    <property type="match status" value="1"/>
</dbReference>
<dbReference type="InterPro" id="IPR050416">
    <property type="entry name" value="FAD-linked_Oxidoreductase"/>
</dbReference>
<dbReference type="Proteomes" id="UP000019489">
    <property type="component" value="Unassembled WGS sequence"/>
</dbReference>
<dbReference type="Gene3D" id="3.30.43.10">
    <property type="entry name" value="Uridine Diphospho-n-acetylenolpyruvylglucosamine Reductase, domain 2"/>
    <property type="match status" value="1"/>
</dbReference>
<dbReference type="GO" id="GO:0016491">
    <property type="term" value="F:oxidoreductase activity"/>
    <property type="evidence" value="ECO:0007669"/>
    <property type="project" value="UniProtKB-KW"/>
</dbReference>
<dbReference type="InterPro" id="IPR016166">
    <property type="entry name" value="FAD-bd_PCMH"/>
</dbReference>
<comment type="cofactor">
    <cofactor evidence="1">
        <name>FAD</name>
        <dbReference type="ChEBI" id="CHEBI:57692"/>
    </cofactor>
</comment>
<feature type="domain" description="FAD-binding PCMH-type" evidence="6">
    <location>
        <begin position="40"/>
        <end position="210"/>
    </location>
</feature>
<dbReference type="Pfam" id="PF08031">
    <property type="entry name" value="BBE"/>
    <property type="match status" value="1"/>
</dbReference>
<dbReference type="InterPro" id="IPR006093">
    <property type="entry name" value="Oxy_OxRdtase_FAD_BS"/>
</dbReference>
<evidence type="ECO:0000313" key="8">
    <source>
        <dbReference type="Proteomes" id="UP000019489"/>
    </source>
</evidence>
<evidence type="ECO:0000259" key="6">
    <source>
        <dbReference type="PROSITE" id="PS51387"/>
    </source>
</evidence>
<keyword evidence="4" id="KW-0274">FAD</keyword>
<dbReference type="PATRIC" id="fig|1386089.3.peg.457"/>
<name>W9GES8_9MICO</name>
<dbReference type="eggNOG" id="COG0277">
    <property type="taxonomic scope" value="Bacteria"/>
</dbReference>
<dbReference type="PANTHER" id="PTHR42973:SF39">
    <property type="entry name" value="FAD-BINDING PCMH-TYPE DOMAIN-CONTAINING PROTEIN"/>
    <property type="match status" value="1"/>
</dbReference>
<evidence type="ECO:0000256" key="1">
    <source>
        <dbReference type="ARBA" id="ARBA00001974"/>
    </source>
</evidence>
<dbReference type="PROSITE" id="PS51387">
    <property type="entry name" value="FAD_PCMH"/>
    <property type="match status" value="1"/>
</dbReference>
<dbReference type="GO" id="GO:0071949">
    <property type="term" value="F:FAD binding"/>
    <property type="evidence" value="ECO:0007669"/>
    <property type="project" value="InterPro"/>
</dbReference>
<dbReference type="OrthoDB" id="9775082at2"/>
<dbReference type="SUPFAM" id="SSF56176">
    <property type="entry name" value="FAD-binding/transporter-associated domain-like"/>
    <property type="match status" value="1"/>
</dbReference>
<proteinExistence type="inferred from homology"/>
<dbReference type="PROSITE" id="PS00862">
    <property type="entry name" value="OX2_COVAL_FAD"/>
    <property type="match status" value="1"/>
</dbReference>
<keyword evidence="8" id="KW-1185">Reference proteome</keyword>
<evidence type="ECO:0000256" key="4">
    <source>
        <dbReference type="ARBA" id="ARBA00022827"/>
    </source>
</evidence>
<evidence type="ECO:0000256" key="2">
    <source>
        <dbReference type="ARBA" id="ARBA00005466"/>
    </source>
</evidence>
<dbReference type="Gene3D" id="3.30.465.10">
    <property type="match status" value="1"/>
</dbReference>
<dbReference type="Pfam" id="PF01565">
    <property type="entry name" value="FAD_binding_4"/>
    <property type="match status" value="1"/>
</dbReference>
<sequence length="463" mass="48817">MTSTRTDRTLDDLRACVSGTVFTPNDPDYENARLIFSRHIDRRPAAVVRVADAADVAAAIEHARECGLEIAVRAGGHSGAGFGTIDDGLVIDVRGLDAIEIDVDGRTAWVGAGVTAGRYTHAVGAHGLATGFGDTGSVGVAGITVGGGVGFLSRRFGMTIDHLLAVELVTADGQILHVDADHHPDLFWAVRGGGGGFGVVTRLQFRLHEVPEIVGGMLMLPATAETIARFMELALAAPDELGVIVNVMPAPPMPFFAPEHHGRLVILALMAYAGGPADAEPVLAPFRAVATPLADLLAPMPYSGMFQPGDDSYHPIATSWTGYAQDIDLDDARLIVDTLTERMADPTVQMAAVQLRPLGGAISRVAADATAYAHRQWPVMLNTAAIVSGADALDDQKPWLETLGRSLADGTPGAYLGFVVDADGERIHDIYPGDTYLRLAAVKQAWDPDDVFHHNHTVAPAGA</sequence>
<dbReference type="AlphaFoldDB" id="W9GES8"/>
<dbReference type="RefSeq" id="WP_034801022.1">
    <property type="nucleotide sequence ID" value="NZ_AWSA01000003.1"/>
</dbReference>
<dbReference type="EMBL" id="AWSA01000003">
    <property type="protein sequence ID" value="EWT03338.1"/>
    <property type="molecule type" value="Genomic_DNA"/>
</dbReference>
<accession>W9GES8</accession>
<dbReference type="PANTHER" id="PTHR42973">
    <property type="entry name" value="BINDING OXIDOREDUCTASE, PUTATIVE (AFU_ORTHOLOGUE AFUA_1G17690)-RELATED"/>
    <property type="match status" value="1"/>
</dbReference>
<evidence type="ECO:0000313" key="7">
    <source>
        <dbReference type="EMBL" id="EWT03338.1"/>
    </source>
</evidence>
<evidence type="ECO:0000256" key="3">
    <source>
        <dbReference type="ARBA" id="ARBA00022630"/>
    </source>
</evidence>
<dbReference type="InterPro" id="IPR006094">
    <property type="entry name" value="Oxid_FAD_bind_N"/>
</dbReference>
<dbReference type="InterPro" id="IPR016167">
    <property type="entry name" value="FAD-bd_PCMH_sub1"/>
</dbReference>
<keyword evidence="5" id="KW-0560">Oxidoreductase</keyword>
<reference evidence="7 8" key="1">
    <citation type="submission" date="2013-08" db="EMBL/GenBank/DDBJ databases">
        <title>Intrasporangium oryzae NRRL B-24470.</title>
        <authorList>
            <person name="Liu H."/>
            <person name="Wang G."/>
        </authorList>
    </citation>
    <scope>NUCLEOTIDE SEQUENCE [LARGE SCALE GENOMIC DNA]</scope>
    <source>
        <strain evidence="7 8">NRRL B-24470</strain>
    </source>
</reference>
<comment type="similarity">
    <text evidence="2">Belongs to the oxygen-dependent FAD-linked oxidoreductase family.</text>
</comment>
<gene>
    <name evidence="7" type="ORF">N865_19185</name>
</gene>
<dbReference type="InterPro" id="IPR016169">
    <property type="entry name" value="FAD-bd_PCMH_sub2"/>
</dbReference>
<dbReference type="InterPro" id="IPR012951">
    <property type="entry name" value="BBE"/>
</dbReference>
<protein>
    <submittedName>
        <fullName evidence="7">FAD-linked oxidase</fullName>
    </submittedName>
</protein>
<evidence type="ECO:0000256" key="5">
    <source>
        <dbReference type="ARBA" id="ARBA00023002"/>
    </source>
</evidence>
<comment type="caution">
    <text evidence="7">The sequence shown here is derived from an EMBL/GenBank/DDBJ whole genome shotgun (WGS) entry which is preliminary data.</text>
</comment>
<organism evidence="7 8">
    <name type="scientific">Intrasporangium oryzae NRRL B-24470</name>
    <dbReference type="NCBI Taxonomy" id="1386089"/>
    <lineage>
        <taxon>Bacteria</taxon>
        <taxon>Bacillati</taxon>
        <taxon>Actinomycetota</taxon>
        <taxon>Actinomycetes</taxon>
        <taxon>Micrococcales</taxon>
        <taxon>Intrasporangiaceae</taxon>
        <taxon>Intrasporangium</taxon>
    </lineage>
</organism>